<name>A0AC61PIY9_9FIRM</name>
<proteinExistence type="predicted"/>
<sequence>MKKTLGCLRKADHDFGLIEPGDRIAVGVSGGKDSLLLLHAMSLYRKFSHKDFSVSAITVTLGLEPFDLSGVRSLCDELEIPFIVKETEIGKIIFDYRKEKNPCALCAKMRRAVLANTCVENGFTKLALGHHREDAVETLLMSLFYEGRFHTFHPKTTMSRTGITVIRPLVYLPESHVKHMAKVLDLPVVKSPCPADGNTRRAEMKELMRRLRQIYPDANERFLHALQQDHYDLWQKEETPLSAGDPGTNS</sequence>
<evidence type="ECO:0000313" key="1">
    <source>
        <dbReference type="EMBL" id="SMC40953.1"/>
    </source>
</evidence>
<reference evidence="1" key="1">
    <citation type="submission" date="2017-04" db="EMBL/GenBank/DDBJ databases">
        <authorList>
            <person name="Varghese N."/>
            <person name="Submissions S."/>
        </authorList>
    </citation>
    <scope>NUCLEOTIDE SEQUENCE</scope>
    <source>
        <strain evidence="1">WTE2008</strain>
    </source>
</reference>
<dbReference type="EMBL" id="FWXZ01000001">
    <property type="protein sequence ID" value="SMC40953.1"/>
    <property type="molecule type" value="Genomic_DNA"/>
</dbReference>
<dbReference type="Proteomes" id="UP000192328">
    <property type="component" value="Unassembled WGS sequence"/>
</dbReference>
<keyword evidence="2" id="KW-1185">Reference proteome</keyword>
<accession>A0AC61PIY9</accession>
<protein>
    <submittedName>
        <fullName evidence="1">tRNA(Ile)-lysidine synthase TilS/MesJ</fullName>
    </submittedName>
</protein>
<evidence type="ECO:0000313" key="2">
    <source>
        <dbReference type="Proteomes" id="UP000192328"/>
    </source>
</evidence>
<organism evidence="1 2">
    <name type="scientific">Aristaeella lactis</name>
    <dbReference type="NCBI Taxonomy" id="3046383"/>
    <lineage>
        <taxon>Bacteria</taxon>
        <taxon>Bacillati</taxon>
        <taxon>Bacillota</taxon>
        <taxon>Clostridia</taxon>
        <taxon>Eubacteriales</taxon>
        <taxon>Aristaeellaceae</taxon>
        <taxon>Aristaeella</taxon>
    </lineage>
</organism>
<comment type="caution">
    <text evidence="1">The sequence shown here is derived from an EMBL/GenBank/DDBJ whole genome shotgun (WGS) entry which is preliminary data.</text>
</comment>
<gene>
    <name evidence="1" type="ORF">SAMN06297397_0720</name>
</gene>